<dbReference type="Pfam" id="PF02517">
    <property type="entry name" value="Rce1-like"/>
    <property type="match status" value="1"/>
</dbReference>
<accession>A0A4P5P9C9</accession>
<protein>
    <submittedName>
        <fullName evidence="4">CAAX amino protease</fullName>
    </submittedName>
</protein>
<evidence type="ECO:0000313" key="4">
    <source>
        <dbReference type="EMBL" id="GCF94166.1"/>
    </source>
</evidence>
<comment type="caution">
    <text evidence="4">The sequence shown here is derived from an EMBL/GenBank/DDBJ whole genome shotgun (WGS) entry which is preliminary data.</text>
</comment>
<dbReference type="Proteomes" id="UP000290567">
    <property type="component" value="Unassembled WGS sequence"/>
</dbReference>
<dbReference type="GO" id="GO:0004175">
    <property type="term" value="F:endopeptidase activity"/>
    <property type="evidence" value="ECO:0007669"/>
    <property type="project" value="UniProtKB-ARBA"/>
</dbReference>
<dbReference type="InterPro" id="IPR042150">
    <property type="entry name" value="MmRce1-like"/>
</dbReference>
<gene>
    <name evidence="4" type="ORF">NRIC_20570</name>
</gene>
<keyword evidence="4" id="KW-0378">Hydrolase</keyword>
<dbReference type="GO" id="GO:0080120">
    <property type="term" value="P:CAAX-box protein maturation"/>
    <property type="evidence" value="ECO:0007669"/>
    <property type="project" value="UniProtKB-ARBA"/>
</dbReference>
<evidence type="ECO:0000259" key="3">
    <source>
        <dbReference type="Pfam" id="PF02517"/>
    </source>
</evidence>
<sequence length="246" mass="27464">MKQKVLEYLSITFVISWSCWLLLAFLIRFAGVALFSPIGLPLYSLGTAAPLIGAWIVKRKSGEGTAFLKQIIALKQPVTGYLLVIIFAWGFCFLPILLGDNEQQAPFYTALFQLPIMIFFGGGLEEPGWRGYLLPLLQKKYSSFQATCILAIIWTSWHLPLWLVKGSGQDTTSLAGFTICVFSLAFLLTILWNRYESPALCILLHAGINAFGDVYPPSFNQLSSSIVLLLICLLLFLGDHYLKQRS</sequence>
<dbReference type="EMBL" id="BJCC01000015">
    <property type="protein sequence ID" value="GCF94166.1"/>
    <property type="molecule type" value="Genomic_DNA"/>
</dbReference>
<dbReference type="InterPro" id="IPR003675">
    <property type="entry name" value="Rce1/LyrA-like_dom"/>
</dbReference>
<evidence type="ECO:0000256" key="1">
    <source>
        <dbReference type="ARBA" id="ARBA00009067"/>
    </source>
</evidence>
<evidence type="ECO:0000313" key="5">
    <source>
        <dbReference type="Proteomes" id="UP000290567"/>
    </source>
</evidence>
<proteinExistence type="inferred from homology"/>
<keyword evidence="2" id="KW-0812">Transmembrane</keyword>
<keyword evidence="5" id="KW-1185">Reference proteome</keyword>
<feature type="transmembrane region" description="Helical" evidence="2">
    <location>
        <begin position="144"/>
        <end position="162"/>
    </location>
</feature>
<keyword evidence="2" id="KW-0472">Membrane</keyword>
<comment type="similarity">
    <text evidence="1">Belongs to the UPF0177 family.</text>
</comment>
<feature type="transmembrane region" description="Helical" evidence="2">
    <location>
        <begin position="40"/>
        <end position="57"/>
    </location>
</feature>
<feature type="domain" description="CAAX prenyl protease 2/Lysostaphin resistance protein A-like" evidence="3">
    <location>
        <begin position="110"/>
        <end position="211"/>
    </location>
</feature>
<feature type="transmembrane region" description="Helical" evidence="2">
    <location>
        <begin position="222"/>
        <end position="242"/>
    </location>
</feature>
<feature type="transmembrane region" description="Helical" evidence="2">
    <location>
        <begin position="12"/>
        <end position="34"/>
    </location>
</feature>
<reference evidence="5" key="1">
    <citation type="submission" date="2019-02" db="EMBL/GenBank/DDBJ databases">
        <title>Draft genome sequence of Enterococcus sp. Gos25-1.</title>
        <authorList>
            <person name="Tanaka N."/>
            <person name="Shiwa Y."/>
            <person name="Fujita N."/>
        </authorList>
    </citation>
    <scope>NUCLEOTIDE SEQUENCE [LARGE SCALE GENOMIC DNA]</scope>
    <source>
        <strain evidence="5">Gos25-1</strain>
    </source>
</reference>
<feature type="transmembrane region" description="Helical" evidence="2">
    <location>
        <begin position="174"/>
        <end position="192"/>
    </location>
</feature>
<evidence type="ECO:0000256" key="2">
    <source>
        <dbReference type="SAM" id="Phobius"/>
    </source>
</evidence>
<dbReference type="PANTHER" id="PTHR35797:SF1">
    <property type="entry name" value="PROTEASE"/>
    <property type="match status" value="1"/>
</dbReference>
<dbReference type="GO" id="GO:0006508">
    <property type="term" value="P:proteolysis"/>
    <property type="evidence" value="ECO:0007669"/>
    <property type="project" value="UniProtKB-KW"/>
</dbReference>
<feature type="transmembrane region" description="Helical" evidence="2">
    <location>
        <begin position="78"/>
        <end position="99"/>
    </location>
</feature>
<organism evidence="4 5">
    <name type="scientific">Enterococcus florum</name>
    <dbReference type="NCBI Taxonomy" id="2480627"/>
    <lineage>
        <taxon>Bacteria</taxon>
        <taxon>Bacillati</taxon>
        <taxon>Bacillota</taxon>
        <taxon>Bacilli</taxon>
        <taxon>Lactobacillales</taxon>
        <taxon>Enterococcaceae</taxon>
        <taxon>Enterococcus</taxon>
    </lineage>
</organism>
<dbReference type="AlphaFoldDB" id="A0A4P5P9C9"/>
<keyword evidence="4" id="KW-0645">Protease</keyword>
<dbReference type="PANTHER" id="PTHR35797">
    <property type="entry name" value="PROTEASE-RELATED"/>
    <property type="match status" value="1"/>
</dbReference>
<keyword evidence="2" id="KW-1133">Transmembrane helix</keyword>
<dbReference type="RefSeq" id="WP_146622603.1">
    <property type="nucleotide sequence ID" value="NZ_BJCC01000015.1"/>
</dbReference>
<name>A0A4P5P9C9_9ENTE</name>
<dbReference type="OrthoDB" id="9777755at2"/>